<keyword evidence="2" id="KW-0560">Oxidoreductase</keyword>
<evidence type="ECO:0000313" key="4">
    <source>
        <dbReference type="EMBL" id="KRK78860.1"/>
    </source>
</evidence>
<dbReference type="Proteomes" id="UP000051248">
    <property type="component" value="Unassembled WGS sequence"/>
</dbReference>
<dbReference type="GO" id="GO:0016491">
    <property type="term" value="F:oxidoreductase activity"/>
    <property type="evidence" value="ECO:0007669"/>
    <property type="project" value="UniProtKB-KW"/>
</dbReference>
<comment type="similarity">
    <text evidence="1 3">Belongs to the short-chain dehydrogenases/reductases (SDR) family.</text>
</comment>
<dbReference type="eggNOG" id="COG4221">
    <property type="taxonomic scope" value="Bacteria"/>
</dbReference>
<dbReference type="AlphaFoldDB" id="A0A0R1K641"/>
<organism evidence="4 5">
    <name type="scientific">Companilactobacillus nodensis DSM 19682 = JCM 14932 = NBRC 107160</name>
    <dbReference type="NCBI Taxonomy" id="1423775"/>
    <lineage>
        <taxon>Bacteria</taxon>
        <taxon>Bacillati</taxon>
        <taxon>Bacillota</taxon>
        <taxon>Bacilli</taxon>
        <taxon>Lactobacillales</taxon>
        <taxon>Lactobacillaceae</taxon>
        <taxon>Companilactobacillus</taxon>
    </lineage>
</organism>
<evidence type="ECO:0000256" key="2">
    <source>
        <dbReference type="ARBA" id="ARBA00023002"/>
    </source>
</evidence>
<dbReference type="CDD" id="cd05374">
    <property type="entry name" value="17beta-HSD-like_SDR_c"/>
    <property type="match status" value="1"/>
</dbReference>
<protein>
    <submittedName>
        <fullName evidence="4">Short-chain type dehydrogenase</fullName>
    </submittedName>
</protein>
<dbReference type="InterPro" id="IPR036291">
    <property type="entry name" value="NAD(P)-bd_dom_sf"/>
</dbReference>
<dbReference type="PATRIC" id="fig|1423775.4.peg.1248"/>
<dbReference type="InterPro" id="IPR002347">
    <property type="entry name" value="SDR_fam"/>
</dbReference>
<gene>
    <name evidence="4" type="ORF">FD03_GL001218</name>
</gene>
<dbReference type="Gene3D" id="3.40.50.720">
    <property type="entry name" value="NAD(P)-binding Rossmann-like Domain"/>
    <property type="match status" value="1"/>
</dbReference>
<comment type="caution">
    <text evidence="4">The sequence shown here is derived from an EMBL/GenBank/DDBJ whole genome shotgun (WGS) entry which is preliminary data.</text>
</comment>
<evidence type="ECO:0000313" key="5">
    <source>
        <dbReference type="Proteomes" id="UP000051248"/>
    </source>
</evidence>
<evidence type="ECO:0000256" key="1">
    <source>
        <dbReference type="ARBA" id="ARBA00006484"/>
    </source>
</evidence>
<dbReference type="SUPFAM" id="SSF51735">
    <property type="entry name" value="NAD(P)-binding Rossmann-fold domains"/>
    <property type="match status" value="1"/>
</dbReference>
<dbReference type="PANTHER" id="PTHR44169">
    <property type="entry name" value="NADPH-DEPENDENT 1-ACYLDIHYDROXYACETONE PHOSPHATE REDUCTASE"/>
    <property type="match status" value="1"/>
</dbReference>
<sequence length="271" mass="30189">MNMAKIAIITGISSGMGHAAALYFHENGFEVYGGARRVEKLEDLKDAGIHTQRLDVTDKLSLRELVDRVVAEQGKIDVLVNNAGYGEYGPLEEIPIENAQKQFDVNLFGVDRLTQLVLPVMRRQGFGRIVNISSIGGDMYTPLGGWYHATKAGLNMWSDVLDQEVRQFGIRSVVVQPGGTKSEWSHVAVDNIRKNLSDNSPYEPLVDKLDGLLSSSFSGATSEDLAKVFYKAATDVRPKRRYFNAWTDHAIVTFARTMPNSYKFLISKIMK</sequence>
<dbReference type="PRINTS" id="PR00080">
    <property type="entry name" value="SDRFAMILY"/>
</dbReference>
<keyword evidence="5" id="KW-1185">Reference proteome</keyword>
<name>A0A0R1K641_9LACO</name>
<proteinExistence type="inferred from homology"/>
<dbReference type="PRINTS" id="PR00081">
    <property type="entry name" value="GDHRDH"/>
</dbReference>
<dbReference type="PANTHER" id="PTHR44169:SF6">
    <property type="entry name" value="NADPH-DEPENDENT 1-ACYLDIHYDROXYACETONE PHOSPHATE REDUCTASE"/>
    <property type="match status" value="1"/>
</dbReference>
<dbReference type="Pfam" id="PF00106">
    <property type="entry name" value="adh_short"/>
    <property type="match status" value="1"/>
</dbReference>
<evidence type="ECO:0000256" key="3">
    <source>
        <dbReference type="RuleBase" id="RU000363"/>
    </source>
</evidence>
<dbReference type="STRING" id="1423775.FD03_GL001218"/>
<dbReference type="EMBL" id="AZDZ01000019">
    <property type="protein sequence ID" value="KRK78860.1"/>
    <property type="molecule type" value="Genomic_DNA"/>
</dbReference>
<reference evidence="4 5" key="1">
    <citation type="journal article" date="2015" name="Genome Announc.">
        <title>Expanding the biotechnology potential of lactobacilli through comparative genomics of 213 strains and associated genera.</title>
        <authorList>
            <person name="Sun Z."/>
            <person name="Harris H.M."/>
            <person name="McCann A."/>
            <person name="Guo C."/>
            <person name="Argimon S."/>
            <person name="Zhang W."/>
            <person name="Yang X."/>
            <person name="Jeffery I.B."/>
            <person name="Cooney J.C."/>
            <person name="Kagawa T.F."/>
            <person name="Liu W."/>
            <person name="Song Y."/>
            <person name="Salvetti E."/>
            <person name="Wrobel A."/>
            <person name="Rasinkangas P."/>
            <person name="Parkhill J."/>
            <person name="Rea M.C."/>
            <person name="O'Sullivan O."/>
            <person name="Ritari J."/>
            <person name="Douillard F.P."/>
            <person name="Paul Ross R."/>
            <person name="Yang R."/>
            <person name="Briner A.E."/>
            <person name="Felis G.E."/>
            <person name="de Vos W.M."/>
            <person name="Barrangou R."/>
            <person name="Klaenhammer T.R."/>
            <person name="Caufield P.W."/>
            <person name="Cui Y."/>
            <person name="Zhang H."/>
            <person name="O'Toole P.W."/>
        </authorList>
    </citation>
    <scope>NUCLEOTIDE SEQUENCE [LARGE SCALE GENOMIC DNA]</scope>
    <source>
        <strain evidence="4 5">DSM 19682</strain>
    </source>
</reference>
<accession>A0A0R1K641</accession>